<dbReference type="PANTHER" id="PTHR43273">
    <property type="entry name" value="ANAEROBIC SULFATASE-MATURATING ENZYME HOMOLOG ASLB-RELATED"/>
    <property type="match status" value="1"/>
</dbReference>
<protein>
    <submittedName>
        <fullName evidence="4">Anaerobic sulfatase maturase</fullName>
    </submittedName>
</protein>
<reference evidence="4 5" key="1">
    <citation type="submission" date="2022-06" db="EMBL/GenBank/DDBJ databases">
        <authorList>
            <person name="Jeon C.O."/>
        </authorList>
    </citation>
    <scope>NUCLEOTIDE SEQUENCE [LARGE SCALE GENOMIC DNA]</scope>
    <source>
        <strain evidence="4 5">KCTC 13943</strain>
    </source>
</reference>
<dbReference type="InterPro" id="IPR013785">
    <property type="entry name" value="Aldolase_TIM"/>
</dbReference>
<dbReference type="Pfam" id="PF13186">
    <property type="entry name" value="SPASM"/>
    <property type="match status" value="1"/>
</dbReference>
<dbReference type="CDD" id="cd21120">
    <property type="entry name" value="SPASM_anSME"/>
    <property type="match status" value="1"/>
</dbReference>
<keyword evidence="2" id="KW-0479">Metal-binding</keyword>
<gene>
    <name evidence="4" type="ORF">NDK43_29405</name>
</gene>
<evidence type="ECO:0000313" key="5">
    <source>
        <dbReference type="Proteomes" id="UP001523262"/>
    </source>
</evidence>
<evidence type="ECO:0000313" key="4">
    <source>
        <dbReference type="EMBL" id="MCM2535650.1"/>
    </source>
</evidence>
<keyword evidence="2" id="KW-0004">4Fe-4S</keyword>
<comment type="caution">
    <text evidence="4">The sequence shown here is derived from an EMBL/GenBank/DDBJ whole genome shotgun (WGS) entry which is preliminary data.</text>
</comment>
<dbReference type="InterPro" id="IPR058240">
    <property type="entry name" value="rSAM_sf"/>
</dbReference>
<dbReference type="PANTHER" id="PTHR43273:SF3">
    <property type="entry name" value="ANAEROBIC SULFATASE-MATURATING ENZYME HOMOLOG ASLB-RELATED"/>
    <property type="match status" value="1"/>
</dbReference>
<evidence type="ECO:0000256" key="2">
    <source>
        <dbReference type="ARBA" id="ARBA00022485"/>
    </source>
</evidence>
<organism evidence="4 5">
    <name type="scientific">Neobacillus pocheonensis</name>
    <dbReference type="NCBI Taxonomy" id="363869"/>
    <lineage>
        <taxon>Bacteria</taxon>
        <taxon>Bacillati</taxon>
        <taxon>Bacillota</taxon>
        <taxon>Bacilli</taxon>
        <taxon>Bacillales</taxon>
        <taxon>Bacillaceae</taxon>
        <taxon>Neobacillus</taxon>
    </lineage>
</organism>
<evidence type="ECO:0000256" key="1">
    <source>
        <dbReference type="ARBA" id="ARBA00001966"/>
    </source>
</evidence>
<keyword evidence="2" id="KW-0408">Iron</keyword>
<dbReference type="NCBIfam" id="TIGR03942">
    <property type="entry name" value="sulfatase_rSAM"/>
    <property type="match status" value="1"/>
</dbReference>
<name>A0ABT0WH62_9BACI</name>
<evidence type="ECO:0000259" key="3">
    <source>
        <dbReference type="Pfam" id="PF13186"/>
    </source>
</evidence>
<proteinExistence type="predicted"/>
<dbReference type="NCBIfam" id="TIGR04085">
    <property type="entry name" value="rSAM_more_4Fe4S"/>
    <property type="match status" value="1"/>
</dbReference>
<keyword evidence="5" id="KW-1185">Reference proteome</keyword>
<dbReference type="Proteomes" id="UP001523262">
    <property type="component" value="Unassembled WGS sequence"/>
</dbReference>
<keyword evidence="2" id="KW-0411">Iron-sulfur</keyword>
<accession>A0ABT0WH62</accession>
<dbReference type="InterPro" id="IPR023867">
    <property type="entry name" value="Sulphatase_maturase_rSAM"/>
</dbReference>
<dbReference type="Gene3D" id="3.20.20.70">
    <property type="entry name" value="Aldolase class I"/>
    <property type="match status" value="1"/>
</dbReference>
<feature type="domain" description="4Fe4S-binding SPASM" evidence="3">
    <location>
        <begin position="219"/>
        <end position="277"/>
    </location>
</feature>
<dbReference type="SUPFAM" id="SSF102114">
    <property type="entry name" value="Radical SAM enzymes"/>
    <property type="match status" value="1"/>
</dbReference>
<comment type="cofactor">
    <cofactor evidence="1">
        <name>[4Fe-4S] cluster</name>
        <dbReference type="ChEBI" id="CHEBI:49883"/>
    </cofactor>
</comment>
<dbReference type="InterPro" id="IPR047207">
    <property type="entry name" value="SPASM_anSME"/>
</dbReference>
<dbReference type="InterPro" id="IPR023885">
    <property type="entry name" value="4Fe4S-binding_SPASM_dom"/>
</dbReference>
<sequence>MAGWRTNINKGDFFHKAVSLQKKYGSGKKITNTIQTNGTLLNDHWCEFFSAQHFLVGLSLDGPEHIHDRYRIDRGGKPTFELVMKALSLLKKHCVEFNILTCVTRHSAYKPLEIYHFFKDQAIQFIQFIPIVEREVNKGAAELSLSHATPPSLFMEDAQQTVTPWTVEQEMYGEFLIQIFNEWVKHDVGSVYVMNFEWALASWVGIPSPVCIFSEECGRAVAMEHNGDLFSCDHYVYPEYRLGNIKDGLINMINLSSQLEFGKKKRETLPSVCINCEVRFACHGECPKHRFLVSDQNEPGLNYLCASYKKYFKHINPYMKMMSQLLQDGLPASHIKEIFMDQDGPPKI</sequence>
<dbReference type="EMBL" id="JAMQCR010000003">
    <property type="protein sequence ID" value="MCM2535650.1"/>
    <property type="molecule type" value="Genomic_DNA"/>
</dbReference>